<evidence type="ECO:0000313" key="3">
    <source>
        <dbReference type="EMBL" id="KAG2611056.1"/>
    </source>
</evidence>
<accession>A0A8T0TQK6</accession>
<name>A0A8T0TQK6_PANVG</name>
<dbReference type="Pfam" id="PF24530">
    <property type="entry name" value="DUF7597"/>
    <property type="match status" value="1"/>
</dbReference>
<reference evidence="3" key="1">
    <citation type="submission" date="2020-05" db="EMBL/GenBank/DDBJ databases">
        <title>WGS assembly of Panicum virgatum.</title>
        <authorList>
            <person name="Lovell J.T."/>
            <person name="Jenkins J."/>
            <person name="Shu S."/>
            <person name="Juenger T.E."/>
            <person name="Schmutz J."/>
        </authorList>
    </citation>
    <scope>NUCLEOTIDE SEQUENCE</scope>
    <source>
        <strain evidence="3">AP13</strain>
    </source>
</reference>
<feature type="domain" description="DUF7597" evidence="2">
    <location>
        <begin position="67"/>
        <end position="118"/>
    </location>
</feature>
<feature type="region of interest" description="Disordered" evidence="1">
    <location>
        <begin position="34"/>
        <end position="59"/>
    </location>
</feature>
<organism evidence="3 4">
    <name type="scientific">Panicum virgatum</name>
    <name type="common">Blackwell switchgrass</name>
    <dbReference type="NCBI Taxonomy" id="38727"/>
    <lineage>
        <taxon>Eukaryota</taxon>
        <taxon>Viridiplantae</taxon>
        <taxon>Streptophyta</taxon>
        <taxon>Embryophyta</taxon>
        <taxon>Tracheophyta</taxon>
        <taxon>Spermatophyta</taxon>
        <taxon>Magnoliopsida</taxon>
        <taxon>Liliopsida</taxon>
        <taxon>Poales</taxon>
        <taxon>Poaceae</taxon>
        <taxon>PACMAD clade</taxon>
        <taxon>Panicoideae</taxon>
        <taxon>Panicodae</taxon>
        <taxon>Paniceae</taxon>
        <taxon>Panicinae</taxon>
        <taxon>Panicum</taxon>
        <taxon>Panicum sect. Hiantes</taxon>
    </lineage>
</organism>
<evidence type="ECO:0000313" key="4">
    <source>
        <dbReference type="Proteomes" id="UP000823388"/>
    </source>
</evidence>
<proteinExistence type="predicted"/>
<sequence length="273" mass="30663">MWRKISLFHRALIIAPTPWSLCLRKLCHRKIPKPSRVRRQENPTSASTAATPTAEPSTDEAMANFPVNPQAFLVAGLAVEHGWHRPARGRMALGGEPTREHEDYAIVSINPMPQEMPFLLRRILFLSTVRPIQSTLQLFLAPMCKNPTGKMNIMVQPQTSMSLVVIHTPNHFQFRKMRQMSMLKVPISPTSLLLSMNRNPMISMMTKTQLVVISHSLFILLLRLCFPEFPCVGTTGAELLADAAAGHLVWSAITTSFAVNQRISMSFRINLSQ</sequence>
<dbReference type="EMBL" id="CM029043">
    <property type="protein sequence ID" value="KAG2611056.1"/>
    <property type="molecule type" value="Genomic_DNA"/>
</dbReference>
<gene>
    <name evidence="3" type="ORF">PVAP13_4KG115815</name>
</gene>
<comment type="caution">
    <text evidence="3">The sequence shown here is derived from an EMBL/GenBank/DDBJ whole genome shotgun (WGS) entry which is preliminary data.</text>
</comment>
<dbReference type="AlphaFoldDB" id="A0A8T0TQK6"/>
<protein>
    <recommendedName>
        <fullName evidence="2">DUF7597 domain-containing protein</fullName>
    </recommendedName>
</protein>
<evidence type="ECO:0000259" key="2">
    <source>
        <dbReference type="Pfam" id="PF24530"/>
    </source>
</evidence>
<keyword evidence="4" id="KW-1185">Reference proteome</keyword>
<feature type="compositionally biased region" description="Low complexity" evidence="1">
    <location>
        <begin position="42"/>
        <end position="59"/>
    </location>
</feature>
<dbReference type="Proteomes" id="UP000823388">
    <property type="component" value="Chromosome 4K"/>
</dbReference>
<dbReference type="InterPro" id="IPR056018">
    <property type="entry name" value="DUF7597"/>
</dbReference>
<evidence type="ECO:0000256" key="1">
    <source>
        <dbReference type="SAM" id="MobiDB-lite"/>
    </source>
</evidence>